<dbReference type="Proteomes" id="UP001163846">
    <property type="component" value="Unassembled WGS sequence"/>
</dbReference>
<proteinExistence type="predicted"/>
<keyword evidence="3" id="KW-1185">Reference proteome</keyword>
<dbReference type="EMBL" id="MU806116">
    <property type="protein sequence ID" value="KAJ3839634.1"/>
    <property type="molecule type" value="Genomic_DNA"/>
</dbReference>
<sequence length="266" mass="29319">MATKKTVKCKKASSARPKRSSNKTRQTHASSIASNPCTEQDLTSAETKRRKILLEDPSCSEILNAEQVECICGNTIALEKGYKYYLIPWYKHKNRCEEVRKSYYAKGLDMPYECLAAEFGRAKASEIMAGRESGEVTELTSAPRVGRRRGQGITSSESSGTGAVTSQGNASRGSHGLDEGSEPSAISSSSIIAAHLTQTNPTPFRAVLSVDPEDVELCRRIEKALPRVSINHDYQISEHNDPSNPYPCVLEWNILKDTNPRPIQGW</sequence>
<evidence type="ECO:0000313" key="3">
    <source>
        <dbReference type="Proteomes" id="UP001163846"/>
    </source>
</evidence>
<comment type="caution">
    <text evidence="2">The sequence shown here is derived from an EMBL/GenBank/DDBJ whole genome shotgun (WGS) entry which is preliminary data.</text>
</comment>
<organism evidence="2 3">
    <name type="scientific">Lentinula raphanica</name>
    <dbReference type="NCBI Taxonomy" id="153919"/>
    <lineage>
        <taxon>Eukaryota</taxon>
        <taxon>Fungi</taxon>
        <taxon>Dikarya</taxon>
        <taxon>Basidiomycota</taxon>
        <taxon>Agaricomycotina</taxon>
        <taxon>Agaricomycetes</taxon>
        <taxon>Agaricomycetidae</taxon>
        <taxon>Agaricales</taxon>
        <taxon>Marasmiineae</taxon>
        <taxon>Omphalotaceae</taxon>
        <taxon>Lentinula</taxon>
    </lineage>
</organism>
<evidence type="ECO:0000313" key="2">
    <source>
        <dbReference type="EMBL" id="KAJ3839634.1"/>
    </source>
</evidence>
<accession>A0AA38PB28</accession>
<feature type="compositionally biased region" description="Polar residues" evidence="1">
    <location>
        <begin position="27"/>
        <end position="40"/>
    </location>
</feature>
<feature type="compositionally biased region" description="Basic residues" evidence="1">
    <location>
        <begin position="1"/>
        <end position="26"/>
    </location>
</feature>
<feature type="region of interest" description="Disordered" evidence="1">
    <location>
        <begin position="134"/>
        <end position="184"/>
    </location>
</feature>
<feature type="region of interest" description="Disordered" evidence="1">
    <location>
        <begin position="1"/>
        <end position="40"/>
    </location>
</feature>
<reference evidence="2" key="1">
    <citation type="submission" date="2022-08" db="EMBL/GenBank/DDBJ databases">
        <authorList>
            <consortium name="DOE Joint Genome Institute"/>
            <person name="Min B."/>
            <person name="Riley R."/>
            <person name="Sierra-Patev S."/>
            <person name="Naranjo-Ortiz M."/>
            <person name="Looney B."/>
            <person name="Konkel Z."/>
            <person name="Slot J.C."/>
            <person name="Sakamoto Y."/>
            <person name="Steenwyk J.L."/>
            <person name="Rokas A."/>
            <person name="Carro J."/>
            <person name="Camarero S."/>
            <person name="Ferreira P."/>
            <person name="Molpeceres G."/>
            <person name="Ruiz-Duenas F.J."/>
            <person name="Serrano A."/>
            <person name="Henrissat B."/>
            <person name="Drula E."/>
            <person name="Hughes K.W."/>
            <person name="Mata J.L."/>
            <person name="Ishikawa N.K."/>
            <person name="Vargas-Isla R."/>
            <person name="Ushijima S."/>
            <person name="Smith C.A."/>
            <person name="Ahrendt S."/>
            <person name="Andreopoulos W."/>
            <person name="He G."/>
            <person name="Labutti K."/>
            <person name="Lipzen A."/>
            <person name="Ng V."/>
            <person name="Sandor L."/>
            <person name="Barry K."/>
            <person name="Martinez A.T."/>
            <person name="Xiao Y."/>
            <person name="Gibbons J.G."/>
            <person name="Terashima K."/>
            <person name="Hibbett D.S."/>
            <person name="Grigoriev I.V."/>
        </authorList>
    </citation>
    <scope>NUCLEOTIDE SEQUENCE</scope>
    <source>
        <strain evidence="2">TFB9207</strain>
    </source>
</reference>
<gene>
    <name evidence="2" type="ORF">F5878DRAFT_641013</name>
</gene>
<feature type="compositionally biased region" description="Polar residues" evidence="1">
    <location>
        <begin position="152"/>
        <end position="172"/>
    </location>
</feature>
<dbReference type="AlphaFoldDB" id="A0AA38PB28"/>
<name>A0AA38PB28_9AGAR</name>
<evidence type="ECO:0000256" key="1">
    <source>
        <dbReference type="SAM" id="MobiDB-lite"/>
    </source>
</evidence>
<protein>
    <submittedName>
        <fullName evidence="2">Uncharacterized protein</fullName>
    </submittedName>
</protein>